<protein>
    <recommendedName>
        <fullName evidence="2">BHLH domain-containing protein</fullName>
    </recommendedName>
</protein>
<dbReference type="PROSITE" id="PS50888">
    <property type="entry name" value="BHLH"/>
    <property type="match status" value="1"/>
</dbReference>
<dbReference type="Proteomes" id="UP001304895">
    <property type="component" value="Unassembled WGS sequence"/>
</dbReference>
<feature type="region of interest" description="Disordered" evidence="1">
    <location>
        <begin position="380"/>
        <end position="486"/>
    </location>
</feature>
<evidence type="ECO:0000259" key="2">
    <source>
        <dbReference type="PROSITE" id="PS50888"/>
    </source>
</evidence>
<reference evidence="3" key="2">
    <citation type="submission" date="2023-05" db="EMBL/GenBank/DDBJ databases">
        <authorList>
            <consortium name="Lawrence Berkeley National Laboratory"/>
            <person name="Steindorff A."/>
            <person name="Hensen N."/>
            <person name="Bonometti L."/>
            <person name="Westerberg I."/>
            <person name="Brannstrom I.O."/>
            <person name="Guillou S."/>
            <person name="Cros-Aarteil S."/>
            <person name="Calhoun S."/>
            <person name="Haridas S."/>
            <person name="Kuo A."/>
            <person name="Mondo S."/>
            <person name="Pangilinan J."/>
            <person name="Riley R."/>
            <person name="Labutti K."/>
            <person name="Andreopoulos B."/>
            <person name="Lipzen A."/>
            <person name="Chen C."/>
            <person name="Yanf M."/>
            <person name="Daum C."/>
            <person name="Ng V."/>
            <person name="Clum A."/>
            <person name="Ohm R."/>
            <person name="Martin F."/>
            <person name="Silar P."/>
            <person name="Natvig D."/>
            <person name="Lalanne C."/>
            <person name="Gautier V."/>
            <person name="Ament-Velasquez S.L."/>
            <person name="Kruys A."/>
            <person name="Hutchinson M.I."/>
            <person name="Powell A.J."/>
            <person name="Barry K."/>
            <person name="Miller A.N."/>
            <person name="Grigoriev I.V."/>
            <person name="Debuchy R."/>
            <person name="Gladieux P."/>
            <person name="Thoren M.H."/>
            <person name="Johannesson H."/>
        </authorList>
    </citation>
    <scope>NUCLEOTIDE SEQUENCE</scope>
    <source>
        <strain evidence="3">CBS 123565</strain>
    </source>
</reference>
<evidence type="ECO:0000313" key="4">
    <source>
        <dbReference type="Proteomes" id="UP001304895"/>
    </source>
</evidence>
<evidence type="ECO:0000313" key="3">
    <source>
        <dbReference type="EMBL" id="KAK4130438.1"/>
    </source>
</evidence>
<feature type="domain" description="BHLH" evidence="2">
    <location>
        <begin position="522"/>
        <end position="588"/>
    </location>
</feature>
<dbReference type="InterPro" id="IPR036638">
    <property type="entry name" value="HLH_DNA-bd_sf"/>
</dbReference>
<keyword evidence="4" id="KW-1185">Reference proteome</keyword>
<dbReference type="InterPro" id="IPR011598">
    <property type="entry name" value="bHLH_dom"/>
</dbReference>
<feature type="region of interest" description="Disordered" evidence="1">
    <location>
        <begin position="249"/>
        <end position="293"/>
    </location>
</feature>
<feature type="compositionally biased region" description="Polar residues" evidence="1">
    <location>
        <begin position="380"/>
        <end position="401"/>
    </location>
</feature>
<sequence>MMDSSPWGVAEDDFQQFLDMNSMGNMNDGINYNFPGFQSSAASQLDLPMSGTDAPMLMSPAMPHQMSLMTSGAPYQSLPVTMMPPPSPSEALVDNIDAQIQFLQQQKLRHQQRHLEEQHAAFFIRQQSRIVPPTPRSLELQPGTSQYYAQHNGAEQQQHQAIEYRYQRLKDQSDMSFTPLVSPAVTPLETQFSVESQFSVPGAYFSPLTSPALHAQTDPLALFEQRHSTVTTSSPVEMDLDSAVAAPMPNVTPGDLAKKVRKTAAKARAKPSIRQSPITKPQRRKTATTPSMNAQVLSELAESIEQGRDRDGHQLPNSAMHSSSSSTRAVTESEDGSVSPEALNGPARSSGARADSQEVADTDHIEMFELPESANFVNTSAASASCPTPTQSSQDTGSSKTPAMLPLPSPSIANRPGTSSATQSPQLLAGSGSGSGFSARKTPLLLPKGAKKRGSVSSIPVSPALRPRISPSIKPLLPGGGPEAEDAASQLLASKSNYQRILEGNTLPGVSYPSELSTNLTSKRTSHKIAEQGRRNRINSALQEIAALLPALPKESEEESRRDKSVGAGGPNSKASTVELAIDYIKQLQREVAEANRRAEEAEKKSREEEAE</sequence>
<feature type="region of interest" description="Disordered" evidence="1">
    <location>
        <begin position="591"/>
        <end position="612"/>
    </location>
</feature>
<evidence type="ECO:0000256" key="1">
    <source>
        <dbReference type="SAM" id="MobiDB-lite"/>
    </source>
</evidence>
<accession>A0AAN6UCE6</accession>
<reference evidence="3" key="1">
    <citation type="journal article" date="2023" name="Mol. Phylogenet. Evol.">
        <title>Genome-scale phylogeny and comparative genomics of the fungal order Sordariales.</title>
        <authorList>
            <person name="Hensen N."/>
            <person name="Bonometti L."/>
            <person name="Westerberg I."/>
            <person name="Brannstrom I.O."/>
            <person name="Guillou S."/>
            <person name="Cros-Aarteil S."/>
            <person name="Calhoun S."/>
            <person name="Haridas S."/>
            <person name="Kuo A."/>
            <person name="Mondo S."/>
            <person name="Pangilinan J."/>
            <person name="Riley R."/>
            <person name="LaButti K."/>
            <person name="Andreopoulos B."/>
            <person name="Lipzen A."/>
            <person name="Chen C."/>
            <person name="Yan M."/>
            <person name="Daum C."/>
            <person name="Ng V."/>
            <person name="Clum A."/>
            <person name="Steindorff A."/>
            <person name="Ohm R.A."/>
            <person name="Martin F."/>
            <person name="Silar P."/>
            <person name="Natvig D.O."/>
            <person name="Lalanne C."/>
            <person name="Gautier V."/>
            <person name="Ament-Velasquez S.L."/>
            <person name="Kruys A."/>
            <person name="Hutchinson M.I."/>
            <person name="Powell A.J."/>
            <person name="Barry K."/>
            <person name="Miller A.N."/>
            <person name="Grigoriev I.V."/>
            <person name="Debuchy R."/>
            <person name="Gladieux P."/>
            <person name="Hiltunen Thoren M."/>
            <person name="Johannesson H."/>
        </authorList>
    </citation>
    <scope>NUCLEOTIDE SEQUENCE</scope>
    <source>
        <strain evidence="3">CBS 123565</strain>
    </source>
</reference>
<proteinExistence type="predicted"/>
<feature type="compositionally biased region" description="Basic residues" evidence="1">
    <location>
        <begin position="259"/>
        <end position="271"/>
    </location>
</feature>
<dbReference type="CDD" id="cd11392">
    <property type="entry name" value="bHLH_ScPHO4_like"/>
    <property type="match status" value="1"/>
</dbReference>
<dbReference type="Pfam" id="PF00010">
    <property type="entry name" value="HLH"/>
    <property type="match status" value="1"/>
</dbReference>
<feature type="region of interest" description="Disordered" evidence="1">
    <location>
        <begin position="306"/>
        <end position="359"/>
    </location>
</feature>
<dbReference type="SUPFAM" id="SSF47459">
    <property type="entry name" value="HLH, helix-loop-helix DNA-binding domain"/>
    <property type="match status" value="1"/>
</dbReference>
<organism evidence="3 4">
    <name type="scientific">Trichocladium antarcticum</name>
    <dbReference type="NCBI Taxonomy" id="1450529"/>
    <lineage>
        <taxon>Eukaryota</taxon>
        <taxon>Fungi</taxon>
        <taxon>Dikarya</taxon>
        <taxon>Ascomycota</taxon>
        <taxon>Pezizomycotina</taxon>
        <taxon>Sordariomycetes</taxon>
        <taxon>Sordariomycetidae</taxon>
        <taxon>Sordariales</taxon>
        <taxon>Chaetomiaceae</taxon>
        <taxon>Trichocladium</taxon>
    </lineage>
</organism>
<dbReference type="EMBL" id="MU853436">
    <property type="protein sequence ID" value="KAK4130438.1"/>
    <property type="molecule type" value="Genomic_DNA"/>
</dbReference>
<dbReference type="GO" id="GO:0046983">
    <property type="term" value="F:protein dimerization activity"/>
    <property type="evidence" value="ECO:0007669"/>
    <property type="project" value="InterPro"/>
</dbReference>
<dbReference type="SMART" id="SM00353">
    <property type="entry name" value="HLH"/>
    <property type="match status" value="1"/>
</dbReference>
<dbReference type="Gene3D" id="4.10.280.10">
    <property type="entry name" value="Helix-loop-helix DNA-binding domain"/>
    <property type="match status" value="1"/>
</dbReference>
<feature type="region of interest" description="Disordered" evidence="1">
    <location>
        <begin position="550"/>
        <end position="577"/>
    </location>
</feature>
<name>A0AAN6UCE6_9PEZI</name>
<gene>
    <name evidence="3" type="ORF">BT67DRAFT_219289</name>
</gene>
<comment type="caution">
    <text evidence="3">The sequence shown here is derived from an EMBL/GenBank/DDBJ whole genome shotgun (WGS) entry which is preliminary data.</text>
</comment>
<feature type="compositionally biased region" description="Polar residues" evidence="1">
    <location>
        <begin position="416"/>
        <end position="426"/>
    </location>
</feature>
<dbReference type="AlphaFoldDB" id="A0AAN6UCE6"/>